<dbReference type="InParanoid" id="K1QV90"/>
<dbReference type="HOGENOM" id="CLU_1983704_0_0_1"/>
<evidence type="ECO:0000313" key="1">
    <source>
        <dbReference type="EMBL" id="EKC25486.1"/>
    </source>
</evidence>
<dbReference type="AlphaFoldDB" id="K1QV90"/>
<name>K1QV90_MAGGI</name>
<organism evidence="1">
    <name type="scientific">Magallana gigas</name>
    <name type="common">Pacific oyster</name>
    <name type="synonym">Crassostrea gigas</name>
    <dbReference type="NCBI Taxonomy" id="29159"/>
    <lineage>
        <taxon>Eukaryota</taxon>
        <taxon>Metazoa</taxon>
        <taxon>Spiralia</taxon>
        <taxon>Lophotrochozoa</taxon>
        <taxon>Mollusca</taxon>
        <taxon>Bivalvia</taxon>
        <taxon>Autobranchia</taxon>
        <taxon>Pteriomorphia</taxon>
        <taxon>Ostreida</taxon>
        <taxon>Ostreoidea</taxon>
        <taxon>Ostreidae</taxon>
        <taxon>Magallana</taxon>
    </lineage>
</organism>
<sequence length="126" mass="14002">MKGKLELPSDPTHSYPLRKNVWIRALIPKVTATFSSVLCDVFSGWTYVTGQLTQNCLLRSLEAGLTSGRVQVRLGFLPHRTLPELANGCEPNISVQLYSNVALLVVCFFVTALCEALQEMTEKGFR</sequence>
<protein>
    <submittedName>
        <fullName evidence="1">Uncharacterized protein</fullName>
    </submittedName>
</protein>
<reference evidence="1" key="1">
    <citation type="journal article" date="2012" name="Nature">
        <title>The oyster genome reveals stress adaptation and complexity of shell formation.</title>
        <authorList>
            <person name="Zhang G."/>
            <person name="Fang X."/>
            <person name="Guo X."/>
            <person name="Li L."/>
            <person name="Luo R."/>
            <person name="Xu F."/>
            <person name="Yang P."/>
            <person name="Zhang L."/>
            <person name="Wang X."/>
            <person name="Qi H."/>
            <person name="Xiong Z."/>
            <person name="Que H."/>
            <person name="Xie Y."/>
            <person name="Holland P.W."/>
            <person name="Paps J."/>
            <person name="Zhu Y."/>
            <person name="Wu F."/>
            <person name="Chen Y."/>
            <person name="Wang J."/>
            <person name="Peng C."/>
            <person name="Meng J."/>
            <person name="Yang L."/>
            <person name="Liu J."/>
            <person name="Wen B."/>
            <person name="Zhang N."/>
            <person name="Huang Z."/>
            <person name="Zhu Q."/>
            <person name="Feng Y."/>
            <person name="Mount A."/>
            <person name="Hedgecock D."/>
            <person name="Xu Z."/>
            <person name="Liu Y."/>
            <person name="Domazet-Loso T."/>
            <person name="Du Y."/>
            <person name="Sun X."/>
            <person name="Zhang S."/>
            <person name="Liu B."/>
            <person name="Cheng P."/>
            <person name="Jiang X."/>
            <person name="Li J."/>
            <person name="Fan D."/>
            <person name="Wang W."/>
            <person name="Fu W."/>
            <person name="Wang T."/>
            <person name="Wang B."/>
            <person name="Zhang J."/>
            <person name="Peng Z."/>
            <person name="Li Y."/>
            <person name="Li N."/>
            <person name="Wang J."/>
            <person name="Chen M."/>
            <person name="He Y."/>
            <person name="Tan F."/>
            <person name="Song X."/>
            <person name="Zheng Q."/>
            <person name="Huang R."/>
            <person name="Yang H."/>
            <person name="Du X."/>
            <person name="Chen L."/>
            <person name="Yang M."/>
            <person name="Gaffney P.M."/>
            <person name="Wang S."/>
            <person name="Luo L."/>
            <person name="She Z."/>
            <person name="Ming Y."/>
            <person name="Huang W."/>
            <person name="Zhang S."/>
            <person name="Huang B."/>
            <person name="Zhang Y."/>
            <person name="Qu T."/>
            <person name="Ni P."/>
            <person name="Miao G."/>
            <person name="Wang J."/>
            <person name="Wang Q."/>
            <person name="Steinberg C.E."/>
            <person name="Wang H."/>
            <person name="Li N."/>
            <person name="Qian L."/>
            <person name="Zhang G."/>
            <person name="Li Y."/>
            <person name="Yang H."/>
            <person name="Liu X."/>
            <person name="Wang J."/>
            <person name="Yin Y."/>
            <person name="Wang J."/>
        </authorList>
    </citation>
    <scope>NUCLEOTIDE SEQUENCE [LARGE SCALE GENOMIC DNA]</scope>
    <source>
        <strain evidence="1">05x7-T-G4-1.051#20</strain>
    </source>
</reference>
<accession>K1QV90</accession>
<gene>
    <name evidence="1" type="ORF">CGI_10019364</name>
</gene>
<dbReference type="EMBL" id="JH818877">
    <property type="protein sequence ID" value="EKC25486.1"/>
    <property type="molecule type" value="Genomic_DNA"/>
</dbReference>
<proteinExistence type="predicted"/>